<proteinExistence type="predicted"/>
<keyword evidence="3" id="KW-1185">Reference proteome</keyword>
<gene>
    <name evidence="2" type="ORF">XENOCAPTIV_005261</name>
</gene>
<feature type="region of interest" description="Disordered" evidence="1">
    <location>
        <begin position="67"/>
        <end position="97"/>
    </location>
</feature>
<evidence type="ECO:0000313" key="3">
    <source>
        <dbReference type="Proteomes" id="UP001434883"/>
    </source>
</evidence>
<feature type="compositionally biased region" description="Basic and acidic residues" evidence="1">
    <location>
        <begin position="83"/>
        <end position="93"/>
    </location>
</feature>
<accession>A0ABV0Q857</accession>
<comment type="caution">
    <text evidence="2">The sequence shown here is derived from an EMBL/GenBank/DDBJ whole genome shotgun (WGS) entry which is preliminary data.</text>
</comment>
<protein>
    <submittedName>
        <fullName evidence="2">Uncharacterized protein</fullName>
    </submittedName>
</protein>
<feature type="non-terminal residue" evidence="2">
    <location>
        <position position="1"/>
    </location>
</feature>
<dbReference type="EMBL" id="JAHRIN010001567">
    <property type="protein sequence ID" value="MEQ2191980.1"/>
    <property type="molecule type" value="Genomic_DNA"/>
</dbReference>
<feature type="compositionally biased region" description="Polar residues" evidence="1">
    <location>
        <begin position="67"/>
        <end position="79"/>
    </location>
</feature>
<evidence type="ECO:0000313" key="2">
    <source>
        <dbReference type="EMBL" id="MEQ2191980.1"/>
    </source>
</evidence>
<sequence>LLTGSAQSQVAMGIPWTCGDEAPSSLSLCDSLPGSVAPPGRGREPNNGPRLLLRGTIVLGKEVQQGTCSTHQSPPSTQRHALLSRDTESRSADKTSVTVKTELIRRASFLKAPTQRSTGSMGIGLKRKSCNSGMKMVRKTSSKTPNSCRFITKIKISTPGEEDLSCRNCCVLVSHNLVNSQLKPWWRLLRLSSSAGSRNHVDVFRRWIAGGEVAAV</sequence>
<reference evidence="2 3" key="1">
    <citation type="submission" date="2021-06" db="EMBL/GenBank/DDBJ databases">
        <authorList>
            <person name="Palmer J.M."/>
        </authorList>
    </citation>
    <scope>NUCLEOTIDE SEQUENCE [LARGE SCALE GENOMIC DNA]</scope>
    <source>
        <strain evidence="2 3">XC_2019</strain>
        <tissue evidence="2">Muscle</tissue>
    </source>
</reference>
<dbReference type="Proteomes" id="UP001434883">
    <property type="component" value="Unassembled WGS sequence"/>
</dbReference>
<evidence type="ECO:0000256" key="1">
    <source>
        <dbReference type="SAM" id="MobiDB-lite"/>
    </source>
</evidence>
<name>A0ABV0Q857_9TELE</name>
<organism evidence="2 3">
    <name type="scientific">Xenoophorus captivus</name>
    <dbReference type="NCBI Taxonomy" id="1517983"/>
    <lineage>
        <taxon>Eukaryota</taxon>
        <taxon>Metazoa</taxon>
        <taxon>Chordata</taxon>
        <taxon>Craniata</taxon>
        <taxon>Vertebrata</taxon>
        <taxon>Euteleostomi</taxon>
        <taxon>Actinopterygii</taxon>
        <taxon>Neopterygii</taxon>
        <taxon>Teleostei</taxon>
        <taxon>Neoteleostei</taxon>
        <taxon>Acanthomorphata</taxon>
        <taxon>Ovalentaria</taxon>
        <taxon>Atherinomorphae</taxon>
        <taxon>Cyprinodontiformes</taxon>
        <taxon>Goodeidae</taxon>
        <taxon>Xenoophorus</taxon>
    </lineage>
</organism>